<proteinExistence type="predicted"/>
<evidence type="ECO:0000313" key="1">
    <source>
        <dbReference type="EMBL" id="KAA6358708.1"/>
    </source>
</evidence>
<dbReference type="EMBL" id="SNRW01029474">
    <property type="protein sequence ID" value="KAA6358708.1"/>
    <property type="molecule type" value="Genomic_DNA"/>
</dbReference>
<gene>
    <name evidence="1" type="ORF">EZS28_045765</name>
</gene>
<accession>A0A5J4TKB0</accession>
<organism evidence="1 2">
    <name type="scientific">Streblomastix strix</name>
    <dbReference type="NCBI Taxonomy" id="222440"/>
    <lineage>
        <taxon>Eukaryota</taxon>
        <taxon>Metamonada</taxon>
        <taxon>Preaxostyla</taxon>
        <taxon>Oxymonadida</taxon>
        <taxon>Streblomastigidae</taxon>
        <taxon>Streblomastix</taxon>
    </lineage>
</organism>
<name>A0A5J4TKB0_9EUKA</name>
<dbReference type="AlphaFoldDB" id="A0A5J4TKB0"/>
<protein>
    <submittedName>
        <fullName evidence="1">Uncharacterized protein</fullName>
    </submittedName>
</protein>
<feature type="non-terminal residue" evidence="1">
    <location>
        <position position="51"/>
    </location>
</feature>
<sequence length="51" mass="5777">MSKKGKKRLIPAYAQPVTWEEEMDIKGPMTVAGQESNPYKVGRVPQMLKTK</sequence>
<comment type="caution">
    <text evidence="1">The sequence shown here is derived from an EMBL/GenBank/DDBJ whole genome shotgun (WGS) entry which is preliminary data.</text>
</comment>
<dbReference type="Proteomes" id="UP000324800">
    <property type="component" value="Unassembled WGS sequence"/>
</dbReference>
<evidence type="ECO:0000313" key="2">
    <source>
        <dbReference type="Proteomes" id="UP000324800"/>
    </source>
</evidence>
<reference evidence="1 2" key="1">
    <citation type="submission" date="2019-03" db="EMBL/GenBank/DDBJ databases">
        <title>Single cell metagenomics reveals metabolic interactions within the superorganism composed of flagellate Streblomastix strix and complex community of Bacteroidetes bacteria on its surface.</title>
        <authorList>
            <person name="Treitli S.C."/>
            <person name="Kolisko M."/>
            <person name="Husnik F."/>
            <person name="Keeling P."/>
            <person name="Hampl V."/>
        </authorList>
    </citation>
    <scope>NUCLEOTIDE SEQUENCE [LARGE SCALE GENOMIC DNA]</scope>
    <source>
        <strain evidence="1">ST1C</strain>
    </source>
</reference>